<feature type="chain" id="PRO_5043470667" evidence="3">
    <location>
        <begin position="31"/>
        <end position="335"/>
    </location>
</feature>
<keyword evidence="2" id="KW-0604">Photosystem II</keyword>
<dbReference type="GO" id="GO:0015979">
    <property type="term" value="P:photosynthesis"/>
    <property type="evidence" value="ECO:0007669"/>
    <property type="project" value="UniProtKB-KW"/>
</dbReference>
<dbReference type="EMBL" id="CP158490">
    <property type="protein sequence ID" value="XBY27055.1"/>
    <property type="molecule type" value="Genomic_DNA"/>
</dbReference>
<keyword evidence="3" id="KW-0732">Signal</keyword>
<dbReference type="RefSeq" id="WP_108538191.1">
    <property type="nucleotide sequence ID" value="NZ_CP158490.1"/>
</dbReference>
<dbReference type="Gene3D" id="2.130.10.10">
    <property type="entry name" value="YVTN repeat-like/Quinoprotein amine dehydrogenase"/>
    <property type="match status" value="2"/>
</dbReference>
<dbReference type="InterPro" id="IPR015943">
    <property type="entry name" value="WD40/YVTN_repeat-like_dom_sf"/>
</dbReference>
<dbReference type="SUPFAM" id="SSF110296">
    <property type="entry name" value="Oligoxyloglucan reducing end-specific cellobiohydrolase"/>
    <property type="match status" value="1"/>
</dbReference>
<reference evidence="5" key="1">
    <citation type="submission" date="2024-06" db="EMBL/GenBank/DDBJ databases">
        <authorList>
            <person name="Wu L."/>
        </authorList>
    </citation>
    <scope>NUCLEOTIDE SEQUENCE</scope>
    <source>
        <strain evidence="5">W17</strain>
    </source>
</reference>
<dbReference type="PANTHER" id="PTHR47199:SF2">
    <property type="entry name" value="PHOTOSYSTEM II STABILITY_ASSEMBLY FACTOR HCF136, CHLOROPLASTIC"/>
    <property type="match status" value="1"/>
</dbReference>
<accession>A0AAU7X297</accession>
<dbReference type="PANTHER" id="PTHR47199">
    <property type="entry name" value="PHOTOSYSTEM II STABILITY/ASSEMBLY FACTOR HCF136, CHLOROPLASTIC"/>
    <property type="match status" value="1"/>
</dbReference>
<evidence type="ECO:0000256" key="2">
    <source>
        <dbReference type="ARBA" id="ARBA00023276"/>
    </source>
</evidence>
<dbReference type="AlphaFoldDB" id="A0AAU7X297"/>
<dbReference type="InterPro" id="IPR028203">
    <property type="entry name" value="PSII_CF48-like_dom"/>
</dbReference>
<evidence type="ECO:0000259" key="4">
    <source>
        <dbReference type="Pfam" id="PF14870"/>
    </source>
</evidence>
<protein>
    <submittedName>
        <fullName evidence="5">YCF48-related protein</fullName>
    </submittedName>
</protein>
<dbReference type="PROSITE" id="PS51257">
    <property type="entry name" value="PROKAR_LIPOPROTEIN"/>
    <property type="match status" value="1"/>
</dbReference>
<keyword evidence="1" id="KW-0602">Photosynthesis</keyword>
<gene>
    <name evidence="5" type="ORF">ABCR88_14880</name>
</gene>
<organism evidence="5">
    <name type="scientific">Pseudomonas sp. W17</name>
    <dbReference type="NCBI Taxonomy" id="3144407"/>
    <lineage>
        <taxon>Bacteria</taxon>
        <taxon>Pseudomonadati</taxon>
        <taxon>Pseudomonadota</taxon>
        <taxon>Gammaproteobacteria</taxon>
        <taxon>Pseudomonadales</taxon>
        <taxon>Pseudomonadaceae</taxon>
        <taxon>Pseudomonas</taxon>
    </lineage>
</organism>
<proteinExistence type="predicted"/>
<evidence type="ECO:0000256" key="1">
    <source>
        <dbReference type="ARBA" id="ARBA00022531"/>
    </source>
</evidence>
<dbReference type="GeneID" id="86981343"/>
<feature type="domain" description="Photosynthesis system II assembly factor Ycf48/Hcf136-like" evidence="4">
    <location>
        <begin position="90"/>
        <end position="131"/>
    </location>
</feature>
<name>A0AAU7X297_9PSED</name>
<dbReference type="GO" id="GO:0009523">
    <property type="term" value="C:photosystem II"/>
    <property type="evidence" value="ECO:0007669"/>
    <property type="project" value="UniProtKB-KW"/>
</dbReference>
<dbReference type="Pfam" id="PF14870">
    <property type="entry name" value="PSII_BNR"/>
    <property type="match status" value="2"/>
</dbReference>
<evidence type="ECO:0000256" key="3">
    <source>
        <dbReference type="SAM" id="SignalP"/>
    </source>
</evidence>
<evidence type="ECO:0000313" key="5">
    <source>
        <dbReference type="EMBL" id="XBY27055.1"/>
    </source>
</evidence>
<feature type="domain" description="Photosynthesis system II assembly factor Ycf48/Hcf136-like" evidence="4">
    <location>
        <begin position="143"/>
        <end position="222"/>
    </location>
</feature>
<sequence>MQIFRFRTEFHLVVLFIALSCAGSSLQVQASALDKPLRIPADRPALQAAKAVSANIVSATHAGGGDASRIVAVGDYGVVLLSDDGKSFRQAGEVPVQSTLTDVQFLDTEHGWAVGHDGVVLSTDDGGEHWRLLRRDDAARIPLLGVWFENPSHGIAVGQFGMAIETQDYGKTWSVIHPAGDDAESMDMHLNGIAGVRGGPLVIVGERGLILVSMDNGKHWEQHSTAQNGSLWNVIPLREGGFVAGGIGGHLYLSTKNGLQWRRVKVEGQESLNGITQFDDGSIWVAASGGLVLSSYDGGETFNMSTRADRLPLTSIVGSAAGPILFSPIGLVGAN</sequence>
<feature type="signal peptide" evidence="3">
    <location>
        <begin position="1"/>
        <end position="30"/>
    </location>
</feature>